<organism evidence="2 3">
    <name type="scientific">Temnothorax longispinosus</name>
    <dbReference type="NCBI Taxonomy" id="300112"/>
    <lineage>
        <taxon>Eukaryota</taxon>
        <taxon>Metazoa</taxon>
        <taxon>Ecdysozoa</taxon>
        <taxon>Arthropoda</taxon>
        <taxon>Hexapoda</taxon>
        <taxon>Insecta</taxon>
        <taxon>Pterygota</taxon>
        <taxon>Neoptera</taxon>
        <taxon>Endopterygota</taxon>
        <taxon>Hymenoptera</taxon>
        <taxon>Apocrita</taxon>
        <taxon>Aculeata</taxon>
        <taxon>Formicoidea</taxon>
        <taxon>Formicidae</taxon>
        <taxon>Myrmicinae</taxon>
        <taxon>Temnothorax</taxon>
    </lineage>
</organism>
<feature type="compositionally biased region" description="Polar residues" evidence="1">
    <location>
        <begin position="98"/>
        <end position="111"/>
    </location>
</feature>
<comment type="caution">
    <text evidence="2">The sequence shown here is derived from an EMBL/GenBank/DDBJ whole genome shotgun (WGS) entry which is preliminary data.</text>
</comment>
<sequence>MLKASGKKFDSTNCSNPQLAQRGVEVCEHVSTCRRRRIKIDRESGPSSRGRGWRRRPGAVAEAVDVEVPEYPRLNSDSGVDVSRERERAGVTTTTTTSSLNLHSQPASQPASLEGDNLIDARATLGLVVGIAPSSRETRSSRRAIMHVECNSSTDPWGIARLQK</sequence>
<evidence type="ECO:0000313" key="3">
    <source>
        <dbReference type="Proteomes" id="UP000310200"/>
    </source>
</evidence>
<keyword evidence="3" id="KW-1185">Reference proteome</keyword>
<dbReference type="AlphaFoldDB" id="A0A4S2KC65"/>
<protein>
    <submittedName>
        <fullName evidence="2">Uncharacterized protein</fullName>
    </submittedName>
</protein>
<feature type="region of interest" description="Disordered" evidence="1">
    <location>
        <begin position="72"/>
        <end position="112"/>
    </location>
</feature>
<dbReference type="Proteomes" id="UP000310200">
    <property type="component" value="Unassembled WGS sequence"/>
</dbReference>
<dbReference type="EMBL" id="QBLH01002793">
    <property type="protein sequence ID" value="TGZ46915.1"/>
    <property type="molecule type" value="Genomic_DNA"/>
</dbReference>
<accession>A0A4S2KC65</accession>
<reference evidence="2 3" key="1">
    <citation type="journal article" date="2019" name="Philos. Trans. R. Soc. Lond., B, Biol. Sci.">
        <title>Ant behaviour and brain gene expression of defending hosts depend on the ecological success of the intruding social parasite.</title>
        <authorList>
            <person name="Kaur R."/>
            <person name="Stoldt M."/>
            <person name="Jongepier E."/>
            <person name="Feldmeyer B."/>
            <person name="Menzel F."/>
            <person name="Bornberg-Bauer E."/>
            <person name="Foitzik S."/>
        </authorList>
    </citation>
    <scope>NUCLEOTIDE SEQUENCE [LARGE SCALE GENOMIC DNA]</scope>
    <source>
        <tissue evidence="2">Whole body</tissue>
    </source>
</reference>
<evidence type="ECO:0000256" key="1">
    <source>
        <dbReference type="SAM" id="MobiDB-lite"/>
    </source>
</evidence>
<feature type="region of interest" description="Disordered" evidence="1">
    <location>
        <begin position="39"/>
        <end position="59"/>
    </location>
</feature>
<proteinExistence type="predicted"/>
<name>A0A4S2KC65_9HYME</name>
<gene>
    <name evidence="2" type="ORF">DBV15_04119</name>
</gene>
<evidence type="ECO:0000313" key="2">
    <source>
        <dbReference type="EMBL" id="TGZ46915.1"/>
    </source>
</evidence>